<dbReference type="PROSITE" id="PS51123">
    <property type="entry name" value="OMPA_2"/>
    <property type="match status" value="1"/>
</dbReference>
<feature type="domain" description="OmpA-like" evidence="6">
    <location>
        <begin position="577"/>
        <end position="699"/>
    </location>
</feature>
<dbReference type="EMBL" id="QEAS01000002">
    <property type="protein sequence ID" value="PWG82167.1"/>
    <property type="molecule type" value="Genomic_DNA"/>
</dbReference>
<dbReference type="InterPro" id="IPR011042">
    <property type="entry name" value="6-blade_b-propeller_TolB-like"/>
</dbReference>
<dbReference type="SUPFAM" id="SSF48452">
    <property type="entry name" value="TPR-like"/>
    <property type="match status" value="1"/>
</dbReference>
<dbReference type="InterPro" id="IPR011990">
    <property type="entry name" value="TPR-like_helical_dom_sf"/>
</dbReference>
<accession>A0A2U2PL85</accession>
<protein>
    <submittedName>
        <fullName evidence="7">Flagellar motor protein MotB</fullName>
    </submittedName>
</protein>
<evidence type="ECO:0000256" key="2">
    <source>
        <dbReference type="ARBA" id="ARBA00023136"/>
    </source>
</evidence>
<evidence type="ECO:0000256" key="1">
    <source>
        <dbReference type="ARBA" id="ARBA00004442"/>
    </source>
</evidence>
<dbReference type="InterPro" id="IPR006664">
    <property type="entry name" value="OMP_bac"/>
</dbReference>
<organism evidence="7 8">
    <name type="scientific">Pararcticibacter amylolyticus</name>
    <dbReference type="NCBI Taxonomy" id="2173175"/>
    <lineage>
        <taxon>Bacteria</taxon>
        <taxon>Pseudomonadati</taxon>
        <taxon>Bacteroidota</taxon>
        <taxon>Sphingobacteriia</taxon>
        <taxon>Sphingobacteriales</taxon>
        <taxon>Sphingobacteriaceae</taxon>
        <taxon>Pararcticibacter</taxon>
    </lineage>
</organism>
<evidence type="ECO:0000256" key="4">
    <source>
        <dbReference type="PROSITE-ProRule" id="PRU00473"/>
    </source>
</evidence>
<dbReference type="Proteomes" id="UP000245647">
    <property type="component" value="Unassembled WGS sequence"/>
</dbReference>
<keyword evidence="7" id="KW-0282">Flagellum</keyword>
<feature type="chain" id="PRO_5015693540" evidence="5">
    <location>
        <begin position="24"/>
        <end position="710"/>
    </location>
</feature>
<comment type="caution">
    <text evidence="7">The sequence shown here is derived from an EMBL/GenBank/DDBJ whole genome shotgun (WGS) entry which is preliminary data.</text>
</comment>
<sequence>MKIRSIISSIIFLVILTAGTAFAQTPSGLTKEMRKAVAEYNSLRYLSAIQHLNVVLAKDSANVKAQEMLAFSYKQVKNYDEALFWYEKLSRQKELKSEWVLYYAEALANKQRYERSEQWYRRYLSLMPADKRASAFARANVKDFTRNNGLWKIAYANINSAASEYAPLYFRGGLLFASNRLKGGVNSMVFPWDNTPYTNLYWVERLQDVKDVNIDSALAIAAKGGKGNYKFNHDDTAPTSNDSKTLGEYNPSIFFDTLGLVLNAGKIGKPLKGRVNSRYHEGPSAAFPDGSLMFTRNNFYRGRSGKSKDGVNKLKLFTASGAHLKRINPFPYNSDEYSVGHPALSKDGNILIFASDMPGGFGGTDLYYCVRSGGTSWTRPVNLGKQINTEGNEQFPFLTKDGTLYFASTGHAGLGGLDIFEVALKEMKPMFAPRNVGVPVNSSSDDFGLVMNDDGKNGFFSSNRRGGDDIYHISQAMNRVILEGTIRDARTKLPLPGSRLLLRHLDGTDTLRVNSKGEFRRDLARETDYEITGQKLGYVSQLSFVTSVGITKDSVIRADIYLNKTESPQQYVISHCDSLKRVFAVQSIYYDLDRSEIRPDAKPALDELATLMKKYPEITVITSSHCDSRASDDYNRGLSLRRGASAKAYLASRGISPSRIKVEYYGKTRLVNRCFDGVPCSEADQQLNRRTEFDVILNGVNLTQLDCNER</sequence>
<dbReference type="Pfam" id="PF07676">
    <property type="entry name" value="PD40"/>
    <property type="match status" value="2"/>
</dbReference>
<dbReference type="Gene3D" id="1.25.40.10">
    <property type="entry name" value="Tetratricopeptide repeat domain"/>
    <property type="match status" value="1"/>
</dbReference>
<dbReference type="InterPro" id="IPR036737">
    <property type="entry name" value="OmpA-like_sf"/>
</dbReference>
<dbReference type="InterPro" id="IPR011659">
    <property type="entry name" value="WD40"/>
</dbReference>
<feature type="signal peptide" evidence="5">
    <location>
        <begin position="1"/>
        <end position="23"/>
    </location>
</feature>
<dbReference type="InterPro" id="IPR008969">
    <property type="entry name" value="CarboxyPept-like_regulatory"/>
</dbReference>
<keyword evidence="7" id="KW-0966">Cell projection</keyword>
<dbReference type="Pfam" id="PF00691">
    <property type="entry name" value="OmpA"/>
    <property type="match status" value="1"/>
</dbReference>
<dbReference type="GO" id="GO:0009279">
    <property type="term" value="C:cell outer membrane"/>
    <property type="evidence" value="ECO:0007669"/>
    <property type="project" value="UniProtKB-SubCell"/>
</dbReference>
<dbReference type="AlphaFoldDB" id="A0A2U2PL85"/>
<keyword evidence="2 4" id="KW-0472">Membrane</keyword>
<dbReference type="SUPFAM" id="SSF49464">
    <property type="entry name" value="Carboxypeptidase regulatory domain-like"/>
    <property type="match status" value="1"/>
</dbReference>
<dbReference type="SUPFAM" id="SSF82171">
    <property type="entry name" value="DPP6 N-terminal domain-like"/>
    <property type="match status" value="1"/>
</dbReference>
<dbReference type="PRINTS" id="PR01021">
    <property type="entry name" value="OMPADOMAIN"/>
</dbReference>
<comment type="subcellular location">
    <subcellularLocation>
        <location evidence="1">Cell outer membrane</location>
    </subcellularLocation>
</comment>
<dbReference type="InterPro" id="IPR050330">
    <property type="entry name" value="Bact_OuterMem_StrucFunc"/>
</dbReference>
<evidence type="ECO:0000313" key="8">
    <source>
        <dbReference type="Proteomes" id="UP000245647"/>
    </source>
</evidence>
<dbReference type="OrthoDB" id="9809364at2"/>
<dbReference type="PANTHER" id="PTHR30329:SF21">
    <property type="entry name" value="LIPOPROTEIN YIAD-RELATED"/>
    <property type="match status" value="1"/>
</dbReference>
<dbReference type="Gene3D" id="3.30.1330.60">
    <property type="entry name" value="OmpA-like domain"/>
    <property type="match status" value="1"/>
</dbReference>
<dbReference type="PANTHER" id="PTHR30329">
    <property type="entry name" value="STATOR ELEMENT OF FLAGELLAR MOTOR COMPLEX"/>
    <property type="match status" value="1"/>
</dbReference>
<evidence type="ECO:0000256" key="3">
    <source>
        <dbReference type="ARBA" id="ARBA00023237"/>
    </source>
</evidence>
<reference evidence="7 8" key="1">
    <citation type="submission" date="2018-04" db="EMBL/GenBank/DDBJ databases">
        <title>Pedobacter chongqingensis sp. nov., isolated from a rottenly hemp rope.</title>
        <authorList>
            <person name="Cai Y."/>
        </authorList>
    </citation>
    <scope>NUCLEOTIDE SEQUENCE [LARGE SCALE GENOMIC DNA]</scope>
    <source>
        <strain evidence="7 8">FJ4-8</strain>
    </source>
</reference>
<name>A0A2U2PL85_9SPHI</name>
<keyword evidence="3" id="KW-0998">Cell outer membrane</keyword>
<evidence type="ECO:0000313" key="7">
    <source>
        <dbReference type="EMBL" id="PWG82167.1"/>
    </source>
</evidence>
<keyword evidence="7" id="KW-0969">Cilium</keyword>
<evidence type="ECO:0000256" key="5">
    <source>
        <dbReference type="SAM" id="SignalP"/>
    </source>
</evidence>
<dbReference type="SUPFAM" id="SSF103088">
    <property type="entry name" value="OmpA-like"/>
    <property type="match status" value="1"/>
</dbReference>
<dbReference type="RefSeq" id="WP_109414445.1">
    <property type="nucleotide sequence ID" value="NZ_QEAS01000002.1"/>
</dbReference>
<dbReference type="InterPro" id="IPR006665">
    <property type="entry name" value="OmpA-like"/>
</dbReference>
<dbReference type="CDD" id="cd07185">
    <property type="entry name" value="OmpA_C-like"/>
    <property type="match status" value="1"/>
</dbReference>
<gene>
    <name evidence="7" type="ORF">DDR33_03905</name>
</gene>
<keyword evidence="8" id="KW-1185">Reference proteome</keyword>
<proteinExistence type="predicted"/>
<evidence type="ECO:0000259" key="6">
    <source>
        <dbReference type="PROSITE" id="PS51123"/>
    </source>
</evidence>
<keyword evidence="5" id="KW-0732">Signal</keyword>
<dbReference type="Gene3D" id="2.120.10.30">
    <property type="entry name" value="TolB, C-terminal domain"/>
    <property type="match status" value="1"/>
</dbReference>